<evidence type="ECO:0000256" key="3">
    <source>
        <dbReference type="ARBA" id="ARBA00023163"/>
    </source>
</evidence>
<evidence type="ECO:0000313" key="5">
    <source>
        <dbReference type="EMBL" id="APF35995.1"/>
    </source>
</evidence>
<dbReference type="RefSeq" id="WP_055459455.1">
    <property type="nucleotide sequence ID" value="NZ_CP018095.1"/>
</dbReference>
<keyword evidence="2" id="KW-0238">DNA-binding</keyword>
<dbReference type="InterPro" id="IPR039422">
    <property type="entry name" value="MarR/SlyA-like"/>
</dbReference>
<dbReference type="EMBL" id="CP018095">
    <property type="protein sequence ID" value="APF35995.1"/>
    <property type="molecule type" value="Genomic_DNA"/>
</dbReference>
<dbReference type="GO" id="GO:0006950">
    <property type="term" value="P:response to stress"/>
    <property type="evidence" value="ECO:0007669"/>
    <property type="project" value="TreeGrafter"/>
</dbReference>
<keyword evidence="6" id="KW-1185">Reference proteome</keyword>
<dbReference type="Proteomes" id="UP000182703">
    <property type="component" value="Chromosome"/>
</dbReference>
<evidence type="ECO:0000259" key="4">
    <source>
        <dbReference type="PROSITE" id="PS50995"/>
    </source>
</evidence>
<dbReference type="PANTHER" id="PTHR33164:SF64">
    <property type="entry name" value="TRANSCRIPTIONAL REGULATOR SLYA"/>
    <property type="match status" value="1"/>
</dbReference>
<gene>
    <name evidence="5" type="ORF">BOQ54_00485</name>
</gene>
<dbReference type="PRINTS" id="PR00598">
    <property type="entry name" value="HTHMARR"/>
</dbReference>
<dbReference type="AlphaFoldDB" id="A0AAC9JNC2"/>
<protein>
    <submittedName>
        <fullName evidence="5">MarR family transcriptional regulator</fullName>
    </submittedName>
</protein>
<keyword evidence="1" id="KW-0805">Transcription regulation</keyword>
<dbReference type="InterPro" id="IPR000835">
    <property type="entry name" value="HTH_MarR-typ"/>
</dbReference>
<dbReference type="InterPro" id="IPR036388">
    <property type="entry name" value="WH-like_DNA-bd_sf"/>
</dbReference>
<dbReference type="SMART" id="SM00347">
    <property type="entry name" value="HTH_MARR"/>
    <property type="match status" value="1"/>
</dbReference>
<dbReference type="SUPFAM" id="SSF46785">
    <property type="entry name" value="Winged helix' DNA-binding domain"/>
    <property type="match status" value="1"/>
</dbReference>
<keyword evidence="3" id="KW-0804">Transcription</keyword>
<organism evidence="5 6">
    <name type="scientific">Chelatococcus daeguensis</name>
    <dbReference type="NCBI Taxonomy" id="444444"/>
    <lineage>
        <taxon>Bacteria</taxon>
        <taxon>Pseudomonadati</taxon>
        <taxon>Pseudomonadota</taxon>
        <taxon>Alphaproteobacteria</taxon>
        <taxon>Hyphomicrobiales</taxon>
        <taxon>Chelatococcaceae</taxon>
        <taxon>Chelatococcus</taxon>
    </lineage>
</organism>
<dbReference type="InterPro" id="IPR023187">
    <property type="entry name" value="Tscrpt_reg_MarR-type_CS"/>
</dbReference>
<proteinExistence type="predicted"/>
<feature type="domain" description="HTH marR-type" evidence="4">
    <location>
        <begin position="5"/>
        <end position="139"/>
    </location>
</feature>
<dbReference type="PANTHER" id="PTHR33164">
    <property type="entry name" value="TRANSCRIPTIONAL REGULATOR, MARR FAMILY"/>
    <property type="match status" value="1"/>
</dbReference>
<dbReference type="PROSITE" id="PS01117">
    <property type="entry name" value="HTH_MARR_1"/>
    <property type="match status" value="1"/>
</dbReference>
<evidence type="ECO:0000256" key="2">
    <source>
        <dbReference type="ARBA" id="ARBA00023125"/>
    </source>
</evidence>
<name>A0AAC9JNC2_9HYPH</name>
<dbReference type="Pfam" id="PF01047">
    <property type="entry name" value="MarR"/>
    <property type="match status" value="1"/>
</dbReference>
<dbReference type="Gene3D" id="1.10.10.10">
    <property type="entry name" value="Winged helix-like DNA-binding domain superfamily/Winged helix DNA-binding domain"/>
    <property type="match status" value="1"/>
</dbReference>
<reference evidence="5 6" key="1">
    <citation type="submission" date="2016-11" db="EMBL/GenBank/DDBJ databases">
        <title>Complete genome sequence of the aerobically denitrifying bacterium Chelatococcus daeguensis TAD1.</title>
        <authorList>
            <person name="Yang Y."/>
            <person name="Huang S."/>
            <person name="Lin E."/>
        </authorList>
    </citation>
    <scope>NUCLEOTIDE SEQUENCE [LARGE SCALE GENOMIC DNA]</scope>
    <source>
        <strain evidence="5 6">TAD1</strain>
    </source>
</reference>
<evidence type="ECO:0000256" key="1">
    <source>
        <dbReference type="ARBA" id="ARBA00023015"/>
    </source>
</evidence>
<dbReference type="KEGG" id="cdq:BOQ54_00485"/>
<accession>A0AAC9JNC2</accession>
<dbReference type="GO" id="GO:0003677">
    <property type="term" value="F:DNA binding"/>
    <property type="evidence" value="ECO:0007669"/>
    <property type="project" value="UniProtKB-KW"/>
</dbReference>
<dbReference type="GO" id="GO:0003700">
    <property type="term" value="F:DNA-binding transcription factor activity"/>
    <property type="evidence" value="ECO:0007669"/>
    <property type="project" value="InterPro"/>
</dbReference>
<dbReference type="PROSITE" id="PS50995">
    <property type="entry name" value="HTH_MARR_2"/>
    <property type="match status" value="1"/>
</dbReference>
<sequence>MKSGPATFGFLLTDAARLLRARFDRAMEEAGLGLTPGEARALVFVSHFAPIRQSHLAERMSVEPMTLVGFIDRLEARGLVERMPDPEDRRAKTVQLTPAALPLVEEIKIVLTRAREDATRDFSQEEIETMRRLLDRMRSNLCSRSGGEGA</sequence>
<evidence type="ECO:0000313" key="6">
    <source>
        <dbReference type="Proteomes" id="UP000182703"/>
    </source>
</evidence>
<dbReference type="InterPro" id="IPR036390">
    <property type="entry name" value="WH_DNA-bd_sf"/>
</dbReference>